<sequence>MSTLNEPPPNKKVANFEEISKPILGFRSPLFLGHEKVIAIADNCLRYVDLSNYGSNIEDIDFEAPITSIAMSQDFMYLVLCVDLPRGAMLITKTAEGFETLTSFPARSTPIKMFFSFTNEVLVALALDDNAKTAILNCYGPVEGSFLGETEISTKNSSKNWEISVCPADETVICLKSDEIAYLLRRTSDEILIFSSIKLFDISCHAWADDVTLAFGTNDGQIRLYRETVPLKNVDLKPLHQSLLGSDVPSGTKVVSMYATDEILLVAVEIGIVYVFGSPENPERWKNSKAIVITSLLKSTTCLGLHLDPSNDHLLYTDHESSWICDLRYSEAVCKEGMRLVLAKHSHPIKYFSIDPESGIFASVDTSGLLIVTSLWTR</sequence>
<evidence type="ECO:0000313" key="2">
    <source>
        <dbReference type="WBParaSite" id="ACRNAN_scaffold112.g20259.t1"/>
    </source>
</evidence>
<organism evidence="1 2">
    <name type="scientific">Acrobeloides nanus</name>
    <dbReference type="NCBI Taxonomy" id="290746"/>
    <lineage>
        <taxon>Eukaryota</taxon>
        <taxon>Metazoa</taxon>
        <taxon>Ecdysozoa</taxon>
        <taxon>Nematoda</taxon>
        <taxon>Chromadorea</taxon>
        <taxon>Rhabditida</taxon>
        <taxon>Tylenchina</taxon>
        <taxon>Cephalobomorpha</taxon>
        <taxon>Cephaloboidea</taxon>
        <taxon>Cephalobidae</taxon>
        <taxon>Acrobeloides</taxon>
    </lineage>
</organism>
<dbReference type="Proteomes" id="UP000887540">
    <property type="component" value="Unplaced"/>
</dbReference>
<dbReference type="InterPro" id="IPR036322">
    <property type="entry name" value="WD40_repeat_dom_sf"/>
</dbReference>
<dbReference type="InterPro" id="IPR052993">
    <property type="entry name" value="CFA-57"/>
</dbReference>
<dbReference type="WBParaSite" id="ACRNAN_scaffold112.g20259.t1">
    <property type="protein sequence ID" value="ACRNAN_scaffold112.g20259.t1"/>
    <property type="gene ID" value="ACRNAN_scaffold112.g20259"/>
</dbReference>
<accession>A0A914CIP4</accession>
<protein>
    <submittedName>
        <fullName evidence="2">Uncharacterized protein</fullName>
    </submittedName>
</protein>
<name>A0A914CIP4_9BILA</name>
<reference evidence="2" key="1">
    <citation type="submission" date="2022-11" db="UniProtKB">
        <authorList>
            <consortium name="WormBaseParasite"/>
        </authorList>
    </citation>
    <scope>IDENTIFICATION</scope>
</reference>
<keyword evidence="1" id="KW-1185">Reference proteome</keyword>
<proteinExistence type="predicted"/>
<dbReference type="PANTHER" id="PTHR32215">
    <property type="entry name" value="CILIA- AND FLAGELLA-ASSOCIATED PROTEIN 57"/>
    <property type="match status" value="1"/>
</dbReference>
<evidence type="ECO:0000313" key="1">
    <source>
        <dbReference type="Proteomes" id="UP000887540"/>
    </source>
</evidence>
<dbReference type="AlphaFoldDB" id="A0A914CIP4"/>
<dbReference type="PANTHER" id="PTHR32215:SF0">
    <property type="entry name" value="CILIA- AND FLAGELLA-ASSOCIATED PROTEIN 57"/>
    <property type="match status" value="1"/>
</dbReference>
<dbReference type="SUPFAM" id="SSF50978">
    <property type="entry name" value="WD40 repeat-like"/>
    <property type="match status" value="1"/>
</dbReference>